<evidence type="ECO:0000313" key="2">
    <source>
        <dbReference type="Proteomes" id="UP001228636"/>
    </source>
</evidence>
<dbReference type="Proteomes" id="UP001228636">
    <property type="component" value="Unassembled WGS sequence"/>
</dbReference>
<accession>A0AAJ1R0T9</accession>
<gene>
    <name evidence="1" type="ORF">QWY81_17155</name>
</gene>
<dbReference type="AlphaFoldDB" id="A0AAJ1R0T9"/>
<dbReference type="EMBL" id="JAUFQH010000019">
    <property type="protein sequence ID" value="MDN3621197.1"/>
    <property type="molecule type" value="Genomic_DNA"/>
</dbReference>
<organism evidence="1 2">
    <name type="scientific">Polaribacter sejongensis</name>
    <dbReference type="NCBI Taxonomy" id="985043"/>
    <lineage>
        <taxon>Bacteria</taxon>
        <taxon>Pseudomonadati</taxon>
        <taxon>Bacteroidota</taxon>
        <taxon>Flavobacteriia</taxon>
        <taxon>Flavobacteriales</taxon>
        <taxon>Flavobacteriaceae</taxon>
    </lineage>
</organism>
<dbReference type="RefSeq" id="WP_261973689.1">
    <property type="nucleotide sequence ID" value="NZ_CP103460.1"/>
</dbReference>
<dbReference type="InterPro" id="IPR045607">
    <property type="entry name" value="DUF6452"/>
</dbReference>
<protein>
    <submittedName>
        <fullName evidence="1">DUF6452 family protein</fullName>
    </submittedName>
</protein>
<dbReference type="Pfam" id="PF20050">
    <property type="entry name" value="DUF6452"/>
    <property type="match status" value="1"/>
</dbReference>
<name>A0AAJ1R0T9_9FLAO</name>
<evidence type="ECO:0000313" key="1">
    <source>
        <dbReference type="EMBL" id="MDN3621197.1"/>
    </source>
</evidence>
<comment type="caution">
    <text evidence="1">The sequence shown here is derived from an EMBL/GenBank/DDBJ whole genome shotgun (WGS) entry which is preliminary data.</text>
</comment>
<proteinExistence type="predicted"/>
<sequence>MKNSIYKITVVLVIGLLINTSCTKDDFCLQNPVTPNLVLRFYDDTNKESTKDVSTLYVWAEGKDTIADFNGTSLDSIYIPLNSLTTETVYKLSNGTDVDTFTITYTPKEEYVSRSCGYKITFNDVTFYSDNTWIKEFTPSTLTTLDNQNTAHVQIFH</sequence>
<reference evidence="1 2" key="1">
    <citation type="journal article" date="2014" name="Int. J. Syst. Evol. Microbiol.">
        <title>Complete genome sequence of Corynebacterium casei LMG S-19264T (=DSM 44701T), isolated from a smear-ripened cheese.</title>
        <authorList>
            <consortium name="US DOE Joint Genome Institute (JGI-PGF)"/>
            <person name="Walter F."/>
            <person name="Albersmeier A."/>
            <person name="Kalinowski J."/>
            <person name="Ruckert C."/>
        </authorList>
    </citation>
    <scope>NUCLEOTIDE SEQUENCE [LARGE SCALE GENOMIC DNA]</scope>
    <source>
        <strain evidence="1 2">CECT 8670</strain>
    </source>
</reference>